<sequence length="149" mass="17034">MSWNERERRPSACAKASRCILVTFNVLTWITPWFSEKIRNMIVLSKVHKQDAITFLDHVQERLKCCGGRSFVDYTENEMDMPWSCYYGEGNVQLRGCGEVLVQHFRENALAVGLVTLGILFLQIGLCACALVQFFDKQVVRPRLQASSV</sequence>
<dbReference type="GO" id="GO:0016020">
    <property type="term" value="C:membrane"/>
    <property type="evidence" value="ECO:0007669"/>
    <property type="project" value="UniProtKB-SubCell"/>
</dbReference>
<comment type="subcellular location">
    <subcellularLocation>
        <location evidence="1">Membrane</location>
        <topology evidence="1">Multi-pass membrane protein</topology>
    </subcellularLocation>
</comment>
<dbReference type="OrthoDB" id="6239677at2759"/>
<keyword evidence="2 5" id="KW-0812">Transmembrane</keyword>
<keyword evidence="4 5" id="KW-0472">Membrane</keyword>
<dbReference type="OMA" id="VQHFREN"/>
<dbReference type="EnsemblMetazoa" id="XM_022789863">
    <property type="protein sequence ID" value="XP_022645598"/>
    <property type="gene ID" value="LOC111243783"/>
</dbReference>
<feature type="transmembrane region" description="Helical" evidence="5">
    <location>
        <begin position="109"/>
        <end position="135"/>
    </location>
</feature>
<accession>A0A7M7J332</accession>
<keyword evidence="3 5" id="KW-1133">Transmembrane helix</keyword>
<protein>
    <recommendedName>
        <fullName evidence="8">Tetraspanin</fullName>
    </recommendedName>
</protein>
<organism evidence="6 7">
    <name type="scientific">Varroa destructor</name>
    <name type="common">Honeybee mite</name>
    <dbReference type="NCBI Taxonomy" id="109461"/>
    <lineage>
        <taxon>Eukaryota</taxon>
        <taxon>Metazoa</taxon>
        <taxon>Ecdysozoa</taxon>
        <taxon>Arthropoda</taxon>
        <taxon>Chelicerata</taxon>
        <taxon>Arachnida</taxon>
        <taxon>Acari</taxon>
        <taxon>Parasitiformes</taxon>
        <taxon>Mesostigmata</taxon>
        <taxon>Gamasina</taxon>
        <taxon>Dermanyssoidea</taxon>
        <taxon>Varroidae</taxon>
        <taxon>Varroa</taxon>
    </lineage>
</organism>
<dbReference type="AlphaFoldDB" id="A0A7M7J332"/>
<evidence type="ECO:0000256" key="5">
    <source>
        <dbReference type="SAM" id="Phobius"/>
    </source>
</evidence>
<dbReference type="RefSeq" id="XP_022645598.1">
    <property type="nucleotide sequence ID" value="XM_022789863.1"/>
</dbReference>
<reference evidence="6" key="1">
    <citation type="submission" date="2021-01" db="UniProtKB">
        <authorList>
            <consortium name="EnsemblMetazoa"/>
        </authorList>
    </citation>
    <scope>IDENTIFICATION</scope>
</reference>
<evidence type="ECO:0008006" key="8">
    <source>
        <dbReference type="Google" id="ProtNLM"/>
    </source>
</evidence>
<dbReference type="InterPro" id="IPR018499">
    <property type="entry name" value="Tetraspanin/Peripherin"/>
</dbReference>
<dbReference type="KEGG" id="vde:111243783"/>
<dbReference type="CDD" id="cd03127">
    <property type="entry name" value="tetraspanin_LEL"/>
    <property type="match status" value="1"/>
</dbReference>
<evidence type="ECO:0000256" key="4">
    <source>
        <dbReference type="ARBA" id="ARBA00023136"/>
    </source>
</evidence>
<evidence type="ECO:0000313" key="7">
    <source>
        <dbReference type="Proteomes" id="UP000594260"/>
    </source>
</evidence>
<evidence type="ECO:0000256" key="2">
    <source>
        <dbReference type="ARBA" id="ARBA00022692"/>
    </source>
</evidence>
<dbReference type="Proteomes" id="UP000594260">
    <property type="component" value="Unplaced"/>
</dbReference>
<evidence type="ECO:0000256" key="1">
    <source>
        <dbReference type="ARBA" id="ARBA00004141"/>
    </source>
</evidence>
<dbReference type="GeneID" id="111243783"/>
<dbReference type="InParanoid" id="A0A7M7J332"/>
<evidence type="ECO:0000256" key="3">
    <source>
        <dbReference type="ARBA" id="ARBA00022989"/>
    </source>
</evidence>
<dbReference type="InterPro" id="IPR008952">
    <property type="entry name" value="Tetraspanin_EC2_sf"/>
</dbReference>
<dbReference type="SUPFAM" id="SSF48652">
    <property type="entry name" value="Tetraspanin"/>
    <property type="match status" value="1"/>
</dbReference>
<name>A0A7M7J332_VARDE</name>
<proteinExistence type="predicted"/>
<dbReference type="Gene3D" id="1.10.1450.10">
    <property type="entry name" value="Tetraspanin"/>
    <property type="match status" value="1"/>
</dbReference>
<evidence type="ECO:0000313" key="6">
    <source>
        <dbReference type="EnsemblMetazoa" id="XP_022645598"/>
    </source>
</evidence>
<dbReference type="Pfam" id="PF00335">
    <property type="entry name" value="Tetraspanin"/>
    <property type="match status" value="1"/>
</dbReference>
<keyword evidence="7" id="KW-1185">Reference proteome</keyword>